<keyword evidence="1" id="KW-0378">Hydrolase</keyword>
<dbReference type="GO" id="GO:0004721">
    <property type="term" value="F:phosphoprotein phosphatase activity"/>
    <property type="evidence" value="ECO:0007669"/>
    <property type="project" value="UniProtKB-KW"/>
</dbReference>
<evidence type="ECO:0000259" key="4">
    <source>
        <dbReference type="PROSITE" id="PS50056"/>
    </source>
</evidence>
<dbReference type="PROSITE" id="PS50056">
    <property type="entry name" value="TYR_PHOSPHATASE_2"/>
    <property type="match status" value="1"/>
</dbReference>
<evidence type="ECO:0000256" key="3">
    <source>
        <dbReference type="SAM" id="Phobius"/>
    </source>
</evidence>
<dbReference type="PROSITE" id="PS00383">
    <property type="entry name" value="TYR_PHOSPHATASE_1"/>
    <property type="match status" value="1"/>
</dbReference>
<accession>A0A382GDI6</accession>
<keyword evidence="3" id="KW-1133">Transmembrane helix</keyword>
<proteinExistence type="predicted"/>
<keyword evidence="2" id="KW-0904">Protein phosphatase</keyword>
<protein>
    <recommendedName>
        <fullName evidence="4">Tyrosine specific protein phosphatases domain-containing protein</fullName>
    </recommendedName>
</protein>
<dbReference type="InterPro" id="IPR020422">
    <property type="entry name" value="TYR_PHOSPHATASE_DUAL_dom"/>
</dbReference>
<dbReference type="PANTHER" id="PTHR31126:SF1">
    <property type="entry name" value="TYROSINE SPECIFIC PROTEIN PHOSPHATASES DOMAIN-CONTAINING PROTEIN"/>
    <property type="match status" value="1"/>
</dbReference>
<organism evidence="5">
    <name type="scientific">marine metagenome</name>
    <dbReference type="NCBI Taxonomy" id="408172"/>
    <lineage>
        <taxon>unclassified sequences</taxon>
        <taxon>metagenomes</taxon>
        <taxon>ecological metagenomes</taxon>
    </lineage>
</organism>
<dbReference type="InterPro" id="IPR000340">
    <property type="entry name" value="Dual-sp_phosphatase_cat-dom"/>
</dbReference>
<dbReference type="InterPro" id="IPR016130">
    <property type="entry name" value="Tyr_Pase_AS"/>
</dbReference>
<dbReference type="Gene3D" id="3.90.190.10">
    <property type="entry name" value="Protein tyrosine phosphatase superfamily"/>
    <property type="match status" value="1"/>
</dbReference>
<dbReference type="Pfam" id="PF00782">
    <property type="entry name" value="DSPc"/>
    <property type="match status" value="1"/>
</dbReference>
<feature type="transmembrane region" description="Helical" evidence="3">
    <location>
        <begin position="17"/>
        <end position="35"/>
    </location>
</feature>
<dbReference type="SUPFAM" id="SSF52799">
    <property type="entry name" value="(Phosphotyrosine protein) phosphatases II"/>
    <property type="match status" value="1"/>
</dbReference>
<dbReference type="InterPro" id="IPR029021">
    <property type="entry name" value="Prot-tyrosine_phosphatase-like"/>
</dbReference>
<dbReference type="AlphaFoldDB" id="A0A382GDI6"/>
<dbReference type="PANTHER" id="PTHR31126">
    <property type="entry name" value="TYROSINE-PROTEIN PHOSPHATASE"/>
    <property type="match status" value="1"/>
</dbReference>
<keyword evidence="3" id="KW-0472">Membrane</keyword>
<keyword evidence="3" id="KW-0812">Transmembrane</keyword>
<reference evidence="5" key="1">
    <citation type="submission" date="2018-05" db="EMBL/GenBank/DDBJ databases">
        <authorList>
            <person name="Lanie J.A."/>
            <person name="Ng W.-L."/>
            <person name="Kazmierczak K.M."/>
            <person name="Andrzejewski T.M."/>
            <person name="Davidsen T.M."/>
            <person name="Wayne K.J."/>
            <person name="Tettelin H."/>
            <person name="Glass J.I."/>
            <person name="Rusch D."/>
            <person name="Podicherti R."/>
            <person name="Tsui H.-C.T."/>
            <person name="Winkler M.E."/>
        </authorList>
    </citation>
    <scope>NUCLEOTIDE SEQUENCE</scope>
</reference>
<sequence length="221" mass="24844">MKMFASTNRTSSLWRKIAIRFGFAIVFLGGGIYVFDEYVKWNLFPKRWGVVEEAAIFRSGQLSPTQIQRQVQKHNIDVIVSLMSPLPGDPAYEAEKNAAEEHGIERHEYPLLGNGTGDIKQYAAAIAKIHESVQADKIVLVHCAAGTQRTGGVVASYRILVQGKSVDQAVQEMKQYGFRQRKNPDLLPYMNEHMSELTALLIERDVIDYSPNPLPVLDIEL</sequence>
<dbReference type="EMBL" id="UINC01054795">
    <property type="protein sequence ID" value="SVB72932.1"/>
    <property type="molecule type" value="Genomic_DNA"/>
</dbReference>
<dbReference type="InterPro" id="IPR000387">
    <property type="entry name" value="Tyr_Pase_dom"/>
</dbReference>
<feature type="domain" description="Tyrosine specific protein phosphatases" evidence="4">
    <location>
        <begin position="120"/>
        <end position="175"/>
    </location>
</feature>
<evidence type="ECO:0000256" key="2">
    <source>
        <dbReference type="ARBA" id="ARBA00022912"/>
    </source>
</evidence>
<evidence type="ECO:0000313" key="5">
    <source>
        <dbReference type="EMBL" id="SVB72932.1"/>
    </source>
</evidence>
<evidence type="ECO:0000256" key="1">
    <source>
        <dbReference type="ARBA" id="ARBA00022801"/>
    </source>
</evidence>
<dbReference type="SMART" id="SM00195">
    <property type="entry name" value="DSPc"/>
    <property type="match status" value="1"/>
</dbReference>
<gene>
    <name evidence="5" type="ORF">METZ01_LOCUS225786</name>
</gene>
<name>A0A382GDI6_9ZZZZ</name>